<comment type="caution">
    <text evidence="2">The sequence shown here is derived from an EMBL/GenBank/DDBJ whole genome shotgun (WGS) entry which is preliminary data.</text>
</comment>
<keyword evidence="1" id="KW-0802">TPR repeat</keyword>
<dbReference type="Pfam" id="PF13181">
    <property type="entry name" value="TPR_8"/>
    <property type="match status" value="1"/>
</dbReference>
<name>K6ZCF4_9ALTE</name>
<protein>
    <submittedName>
        <fullName evidence="2">Uncharacterized protein</fullName>
    </submittedName>
</protein>
<dbReference type="SUPFAM" id="SSF48452">
    <property type="entry name" value="TPR-like"/>
    <property type="match status" value="2"/>
</dbReference>
<dbReference type="PROSITE" id="PS50005">
    <property type="entry name" value="TPR"/>
    <property type="match status" value="1"/>
</dbReference>
<accession>K6ZCF4</accession>
<sequence>MVDLIKDDTSLSSANKITAYEALLNKEKIKEDLNDIATLVFNEALLVEMLKVGSYVEITTLFKTFIPLENVNKTNENINIYVRLLRSAINAYLMLQKYDNAKKLIAELQPYFSLYDVTDVNKAHVFMGAGQLNVRTGKYKDGVSMLLLAMQTFGKSSSLSEENKRKKISTTLSYVGHTYFTLGDYKNAIKYYEKSIDKAGDLLEPLDITIYNHNIALSQLELFEWEQALNTATLASQQAKDVGSDVFVAFANEIISRAKHGLGKSTEAIKIIDGSIGTYKKINDTQRIIEALAYEAEFHISLGNWDEAKKNTIEAYSILAIAKSQAKPTIELFKSSFLIEEKNNNFDKALLYQKQLTKLKEEDFEAKKNARRTTLNVKFRA</sequence>
<organism evidence="2 3">
    <name type="scientific">Brumicola pallidula DSM 14239 = ACAM 615</name>
    <dbReference type="NCBI Taxonomy" id="1121922"/>
    <lineage>
        <taxon>Bacteria</taxon>
        <taxon>Pseudomonadati</taxon>
        <taxon>Pseudomonadota</taxon>
        <taxon>Gammaproteobacteria</taxon>
        <taxon>Alteromonadales</taxon>
        <taxon>Alteromonadaceae</taxon>
        <taxon>Brumicola</taxon>
    </lineage>
</organism>
<dbReference type="Proteomes" id="UP000006251">
    <property type="component" value="Unassembled WGS sequence"/>
</dbReference>
<evidence type="ECO:0000256" key="1">
    <source>
        <dbReference type="PROSITE-ProRule" id="PRU00339"/>
    </source>
</evidence>
<dbReference type="InterPro" id="IPR011990">
    <property type="entry name" value="TPR-like_helical_dom_sf"/>
</dbReference>
<dbReference type="Gene3D" id="1.25.40.10">
    <property type="entry name" value="Tetratricopeptide repeat domain"/>
    <property type="match status" value="1"/>
</dbReference>
<gene>
    <name evidence="2" type="ORF">GPAL_1154</name>
</gene>
<dbReference type="EMBL" id="BAEQ01000018">
    <property type="protein sequence ID" value="GAC28032.1"/>
    <property type="molecule type" value="Genomic_DNA"/>
</dbReference>
<dbReference type="AlphaFoldDB" id="K6ZCF4"/>
<keyword evidence="3" id="KW-1185">Reference proteome</keyword>
<evidence type="ECO:0000313" key="3">
    <source>
        <dbReference type="Proteomes" id="UP000006251"/>
    </source>
</evidence>
<dbReference type="STRING" id="1121922.GCA_000428905_00011"/>
<feature type="repeat" description="TPR" evidence="1">
    <location>
        <begin position="169"/>
        <end position="202"/>
    </location>
</feature>
<dbReference type="InterPro" id="IPR019734">
    <property type="entry name" value="TPR_rpt"/>
</dbReference>
<dbReference type="SMART" id="SM00028">
    <property type="entry name" value="TPR"/>
    <property type="match status" value="2"/>
</dbReference>
<proteinExistence type="predicted"/>
<evidence type="ECO:0000313" key="2">
    <source>
        <dbReference type="EMBL" id="GAC28032.1"/>
    </source>
</evidence>
<reference evidence="3" key="1">
    <citation type="journal article" date="2014" name="Environ. Microbiol.">
        <title>Comparative genomics of the marine bacterial genus Glaciecola reveals the high degree of genomic diversity and genomic characteristic for cold adaptation.</title>
        <authorList>
            <person name="Qin Q.L."/>
            <person name="Xie B.B."/>
            <person name="Yu Y."/>
            <person name="Shu Y.L."/>
            <person name="Rong J.C."/>
            <person name="Zhang Y.J."/>
            <person name="Zhao D.L."/>
            <person name="Chen X.L."/>
            <person name="Zhang X.Y."/>
            <person name="Chen B."/>
            <person name="Zhou B.C."/>
            <person name="Zhang Y.Z."/>
        </authorList>
    </citation>
    <scope>NUCLEOTIDE SEQUENCE [LARGE SCALE GENOMIC DNA]</scope>
    <source>
        <strain evidence="3">ACAM 615</strain>
    </source>
</reference>